<protein>
    <submittedName>
        <fullName evidence="1">Uncharacterized protein</fullName>
    </submittedName>
</protein>
<accession>A0A0S4WMM0</accession>
<sequence>MIGTLPREEAACELREIHQPMLNLIDDARSVLSAGDIGGKRGWMDQISAALFGDYGSGSKGSLQDIIEEIENG</sequence>
<proteinExistence type="predicted"/>
<gene>
    <name evidence="1" type="ORF">TO10_v1_1530001</name>
</gene>
<evidence type="ECO:0000313" key="1">
    <source>
        <dbReference type="EMBL" id="CUV48070.1"/>
    </source>
</evidence>
<dbReference type="AlphaFoldDB" id="A0A0S4WMM0"/>
<dbReference type="EMBL" id="LN899827">
    <property type="protein sequence ID" value="CUV48070.1"/>
    <property type="molecule type" value="Genomic_DNA"/>
</dbReference>
<name>A0A0S4WMM0_RALSL</name>
<reference evidence="1" key="1">
    <citation type="submission" date="2015-10" db="EMBL/GenBank/DDBJ databases">
        <authorList>
            <person name="Gilbert D.G."/>
        </authorList>
    </citation>
    <scope>NUCLEOTIDE SEQUENCE</scope>
    <source>
        <strain evidence="1">Phyl III-seqv23</strain>
    </source>
</reference>
<organism evidence="1">
    <name type="scientific">Ralstonia solanacearum</name>
    <name type="common">Pseudomonas solanacearum</name>
    <dbReference type="NCBI Taxonomy" id="305"/>
    <lineage>
        <taxon>Bacteria</taxon>
        <taxon>Pseudomonadati</taxon>
        <taxon>Pseudomonadota</taxon>
        <taxon>Betaproteobacteria</taxon>
        <taxon>Burkholderiales</taxon>
        <taxon>Burkholderiaceae</taxon>
        <taxon>Ralstonia</taxon>
        <taxon>Ralstonia solanacearum species complex</taxon>
    </lineage>
</organism>